<feature type="active site" description="Proton donor" evidence="12">
    <location>
        <position position="103"/>
    </location>
</feature>
<keyword evidence="8 11" id="KW-0560">Oxidoreductase</keyword>
<feature type="binding site" evidence="13">
    <location>
        <position position="173"/>
    </location>
    <ligand>
        <name>FMN</name>
        <dbReference type="ChEBI" id="CHEBI:58210"/>
    </ligand>
</feature>
<evidence type="ECO:0000256" key="11">
    <source>
        <dbReference type="PIRNR" id="PIRNR006621"/>
    </source>
</evidence>
<evidence type="ECO:0000256" key="8">
    <source>
        <dbReference type="ARBA" id="ARBA00023002"/>
    </source>
</evidence>
<evidence type="ECO:0000256" key="2">
    <source>
        <dbReference type="ARBA" id="ARBA00022555"/>
    </source>
</evidence>
<dbReference type="InterPro" id="IPR001269">
    <property type="entry name" value="DUS_fam"/>
</dbReference>
<comment type="similarity">
    <text evidence="11">Belongs to the dus family.</text>
</comment>
<sequence>MRLTIGATPIPTNIILAPLSGCSDLAFRLIARECGAKLCFFEMVDAHSLLGPHPKKFNILRTVPQDTPIAAQLVGEDPGIMLEAAQILLAHVPVVLLDINSACPVKKVVKKRAGAALLKDPQTLSQIISTLASSLPIPVTVKLRIGYSQVDIPALRDLVKACEASGAAALFVHGRTRDQGYAGDINYQALHAVKSAVTIPVVGSGNIFSGPLAKQMLDQTGCDGVLVARGAFGNPWIFEEIEAYLRDGTLPPERSLRQIHTVLKRHLAYIAQYKTASPAGKIGFMRKVVLWYLKGFPHASKLRGQINRITDYEALLVFLDEHLLQEAQE</sequence>
<keyword evidence="6" id="KW-0521">NADP</keyword>
<comment type="function">
    <text evidence="1 11">Catalyzes the synthesis of 5,6-dihydrouridine (D), a modified base found in the D-loop of most tRNAs, via the reduction of the C5-C6 double bond in target uridines.</text>
</comment>
<evidence type="ECO:0000313" key="15">
    <source>
        <dbReference type="EMBL" id="MBD3326631.1"/>
    </source>
</evidence>
<gene>
    <name evidence="15" type="primary">dusB</name>
    <name evidence="15" type="ORF">GF339_18755</name>
</gene>
<evidence type="ECO:0000256" key="5">
    <source>
        <dbReference type="ARBA" id="ARBA00022694"/>
    </source>
</evidence>
<dbReference type="NCBIfam" id="TIGR00737">
    <property type="entry name" value="nifR3_yhdG"/>
    <property type="match status" value="1"/>
</dbReference>
<dbReference type="AlphaFoldDB" id="A0A9D5JZ41"/>
<dbReference type="EC" id="1.3.1.-" evidence="11"/>
<feature type="binding site" evidence="13">
    <location>
        <position position="142"/>
    </location>
    <ligand>
        <name>FMN</name>
        <dbReference type="ChEBI" id="CHEBI:58210"/>
    </ligand>
</feature>
<evidence type="ECO:0000256" key="1">
    <source>
        <dbReference type="ARBA" id="ARBA00002790"/>
    </source>
</evidence>
<reference evidence="15" key="1">
    <citation type="submission" date="2019-11" db="EMBL/GenBank/DDBJ databases">
        <title>Microbial mats filling the niche in hypersaline microbial mats.</title>
        <authorList>
            <person name="Wong H.L."/>
            <person name="Macleod F.I."/>
            <person name="White R.A. III"/>
            <person name="Burns B.P."/>
        </authorList>
    </citation>
    <scope>NUCLEOTIDE SEQUENCE</scope>
    <source>
        <strain evidence="15">Rbin_158</strain>
    </source>
</reference>
<keyword evidence="3 11" id="KW-0285">Flavoprotein</keyword>
<comment type="catalytic activity">
    <reaction evidence="9">
        <text>a 5,6-dihydrouridine in tRNA + NADP(+) = a uridine in tRNA + NADPH + H(+)</text>
        <dbReference type="Rhea" id="RHEA:23624"/>
        <dbReference type="Rhea" id="RHEA-COMP:13339"/>
        <dbReference type="Rhea" id="RHEA-COMP:13887"/>
        <dbReference type="ChEBI" id="CHEBI:15378"/>
        <dbReference type="ChEBI" id="CHEBI:57783"/>
        <dbReference type="ChEBI" id="CHEBI:58349"/>
        <dbReference type="ChEBI" id="CHEBI:65315"/>
        <dbReference type="ChEBI" id="CHEBI:74443"/>
    </reaction>
</comment>
<keyword evidence="2" id="KW-0820">tRNA-binding</keyword>
<keyword evidence="7" id="KW-0694">RNA-binding</keyword>
<dbReference type="GO" id="GO:0000049">
    <property type="term" value="F:tRNA binding"/>
    <property type="evidence" value="ECO:0007669"/>
    <property type="project" value="UniProtKB-KW"/>
</dbReference>
<dbReference type="EMBL" id="WJJP01000611">
    <property type="protein sequence ID" value="MBD3326631.1"/>
    <property type="molecule type" value="Genomic_DNA"/>
</dbReference>
<feature type="domain" description="DUS-like FMN-binding" evidence="14">
    <location>
        <begin position="15"/>
        <end position="327"/>
    </location>
</feature>
<dbReference type="Proteomes" id="UP000649604">
    <property type="component" value="Unassembled WGS sequence"/>
</dbReference>
<dbReference type="PANTHER" id="PTHR45846">
    <property type="entry name" value="TRNA-DIHYDROURIDINE(47) SYNTHASE [NAD(P)(+)]-LIKE"/>
    <property type="match status" value="1"/>
</dbReference>
<dbReference type="SUPFAM" id="SSF51395">
    <property type="entry name" value="FMN-linked oxidoreductases"/>
    <property type="match status" value="1"/>
</dbReference>
<dbReference type="GO" id="GO:0050660">
    <property type="term" value="F:flavin adenine dinucleotide binding"/>
    <property type="evidence" value="ECO:0007669"/>
    <property type="project" value="InterPro"/>
</dbReference>
<evidence type="ECO:0000313" key="16">
    <source>
        <dbReference type="Proteomes" id="UP000649604"/>
    </source>
</evidence>
<keyword evidence="5 11" id="KW-0819">tRNA processing</keyword>
<dbReference type="InterPro" id="IPR024036">
    <property type="entry name" value="tRNA-dHydroUridine_Synthase_C"/>
</dbReference>
<comment type="catalytic activity">
    <reaction evidence="10">
        <text>a 5,6-dihydrouridine in tRNA + NAD(+) = a uridine in tRNA + NADH + H(+)</text>
        <dbReference type="Rhea" id="RHEA:54452"/>
        <dbReference type="Rhea" id="RHEA-COMP:13339"/>
        <dbReference type="Rhea" id="RHEA-COMP:13887"/>
        <dbReference type="ChEBI" id="CHEBI:15378"/>
        <dbReference type="ChEBI" id="CHEBI:57540"/>
        <dbReference type="ChEBI" id="CHEBI:57945"/>
        <dbReference type="ChEBI" id="CHEBI:65315"/>
        <dbReference type="ChEBI" id="CHEBI:74443"/>
    </reaction>
</comment>
<evidence type="ECO:0000259" key="14">
    <source>
        <dbReference type="Pfam" id="PF01207"/>
    </source>
</evidence>
<dbReference type="GO" id="GO:0017150">
    <property type="term" value="F:tRNA dihydrouridine synthase activity"/>
    <property type="evidence" value="ECO:0007669"/>
    <property type="project" value="InterPro"/>
</dbReference>
<protein>
    <recommendedName>
        <fullName evidence="11">tRNA-dihydrouridine synthase</fullName>
        <ecNumber evidence="11">1.3.1.-</ecNumber>
    </recommendedName>
</protein>
<dbReference type="InterPro" id="IPR013785">
    <property type="entry name" value="Aldolase_TIM"/>
</dbReference>
<dbReference type="PIRSF" id="PIRSF006621">
    <property type="entry name" value="Dus"/>
    <property type="match status" value="1"/>
</dbReference>
<keyword evidence="13" id="KW-0547">Nucleotide-binding</keyword>
<dbReference type="Pfam" id="PF01207">
    <property type="entry name" value="Dus"/>
    <property type="match status" value="1"/>
</dbReference>
<evidence type="ECO:0000256" key="6">
    <source>
        <dbReference type="ARBA" id="ARBA00022857"/>
    </source>
</evidence>
<feature type="binding site" evidence="13">
    <location>
        <position position="72"/>
    </location>
    <ligand>
        <name>FMN</name>
        <dbReference type="ChEBI" id="CHEBI:58210"/>
    </ligand>
</feature>
<evidence type="ECO:0000256" key="12">
    <source>
        <dbReference type="PIRSR" id="PIRSR006621-1"/>
    </source>
</evidence>
<evidence type="ECO:0000256" key="4">
    <source>
        <dbReference type="ARBA" id="ARBA00022643"/>
    </source>
</evidence>
<dbReference type="PANTHER" id="PTHR45846:SF1">
    <property type="entry name" value="TRNA-DIHYDROURIDINE(47) SYNTHASE [NAD(P)(+)]-LIKE"/>
    <property type="match status" value="1"/>
</dbReference>
<evidence type="ECO:0000256" key="3">
    <source>
        <dbReference type="ARBA" id="ARBA00022630"/>
    </source>
</evidence>
<dbReference type="CDD" id="cd02801">
    <property type="entry name" value="DUS_like_FMN"/>
    <property type="match status" value="1"/>
</dbReference>
<dbReference type="InterPro" id="IPR035587">
    <property type="entry name" value="DUS-like_FMN-bd"/>
</dbReference>
<dbReference type="Gene3D" id="1.10.1200.80">
    <property type="entry name" value="Putative flavin oxidoreducatase, domain 2"/>
    <property type="match status" value="1"/>
</dbReference>
<organism evidence="15 16">
    <name type="scientific">candidate division KSB3 bacterium</name>
    <dbReference type="NCBI Taxonomy" id="2044937"/>
    <lineage>
        <taxon>Bacteria</taxon>
        <taxon>candidate division KSB3</taxon>
    </lineage>
</organism>
<keyword evidence="4 11" id="KW-0288">FMN</keyword>
<dbReference type="Gene3D" id="3.20.20.70">
    <property type="entry name" value="Aldolase class I"/>
    <property type="match status" value="1"/>
</dbReference>
<evidence type="ECO:0000256" key="10">
    <source>
        <dbReference type="ARBA" id="ARBA00048802"/>
    </source>
</evidence>
<accession>A0A9D5JZ41</accession>
<evidence type="ECO:0000256" key="7">
    <source>
        <dbReference type="ARBA" id="ARBA00022884"/>
    </source>
</evidence>
<comment type="cofactor">
    <cofactor evidence="11 13">
        <name>FMN</name>
        <dbReference type="ChEBI" id="CHEBI:58210"/>
    </cofactor>
</comment>
<evidence type="ECO:0000256" key="13">
    <source>
        <dbReference type="PIRSR" id="PIRSR006621-2"/>
    </source>
</evidence>
<proteinExistence type="inferred from homology"/>
<feature type="binding site" evidence="13">
    <location>
        <begin position="228"/>
        <end position="229"/>
    </location>
    <ligand>
        <name>FMN</name>
        <dbReference type="ChEBI" id="CHEBI:58210"/>
    </ligand>
</feature>
<name>A0A9D5JZ41_9BACT</name>
<dbReference type="InterPro" id="IPR004652">
    <property type="entry name" value="DusB-like"/>
</dbReference>
<comment type="caution">
    <text evidence="15">The sequence shown here is derived from an EMBL/GenBank/DDBJ whole genome shotgun (WGS) entry which is preliminary data.</text>
</comment>
<evidence type="ECO:0000256" key="9">
    <source>
        <dbReference type="ARBA" id="ARBA00048205"/>
    </source>
</evidence>